<dbReference type="InterPro" id="IPR013525">
    <property type="entry name" value="ABC2_TM"/>
</dbReference>
<dbReference type="PANTHER" id="PTHR43077">
    <property type="entry name" value="TRANSPORT PERMEASE YVFS-RELATED"/>
    <property type="match status" value="1"/>
</dbReference>
<comment type="subcellular location">
    <subcellularLocation>
        <location evidence="1 7">Cell membrane</location>
        <topology evidence="1 7">Multi-pass membrane protein</topology>
    </subcellularLocation>
</comment>
<evidence type="ECO:0000256" key="4">
    <source>
        <dbReference type="ARBA" id="ARBA00022692"/>
    </source>
</evidence>
<evidence type="ECO:0000256" key="1">
    <source>
        <dbReference type="ARBA" id="ARBA00004651"/>
    </source>
</evidence>
<evidence type="ECO:0000256" key="2">
    <source>
        <dbReference type="ARBA" id="ARBA00007783"/>
    </source>
</evidence>
<dbReference type="OrthoDB" id="670210at2"/>
<dbReference type="GO" id="GO:0140359">
    <property type="term" value="F:ABC-type transporter activity"/>
    <property type="evidence" value="ECO:0007669"/>
    <property type="project" value="InterPro"/>
</dbReference>
<keyword evidence="3 7" id="KW-1003">Cell membrane</keyword>
<reference evidence="9 10" key="1">
    <citation type="submission" date="2019-08" db="EMBL/GenBank/DDBJ databases">
        <title>Genome sequencing of Paenibacillus faecis DSM 23593(T).</title>
        <authorList>
            <person name="Kook J.-K."/>
            <person name="Park S.-N."/>
            <person name="Lim Y.K."/>
        </authorList>
    </citation>
    <scope>NUCLEOTIDE SEQUENCE [LARGE SCALE GENOMIC DNA]</scope>
    <source>
        <strain evidence="9 10">DSM 23593</strain>
    </source>
</reference>
<comment type="caution">
    <text evidence="9">The sequence shown here is derived from an EMBL/GenBank/DDBJ whole genome shotgun (WGS) entry which is preliminary data.</text>
</comment>
<comment type="similarity">
    <text evidence="2 7">Belongs to the ABC-2 integral membrane protein family.</text>
</comment>
<protein>
    <recommendedName>
        <fullName evidence="7">Transport permease protein</fullName>
    </recommendedName>
</protein>
<evidence type="ECO:0000256" key="7">
    <source>
        <dbReference type="RuleBase" id="RU361157"/>
    </source>
</evidence>
<evidence type="ECO:0000256" key="3">
    <source>
        <dbReference type="ARBA" id="ARBA00022475"/>
    </source>
</evidence>
<dbReference type="Pfam" id="PF01061">
    <property type="entry name" value="ABC2_membrane"/>
    <property type="match status" value="1"/>
</dbReference>
<feature type="transmembrane region" description="Helical" evidence="7">
    <location>
        <begin position="125"/>
        <end position="143"/>
    </location>
</feature>
<evidence type="ECO:0000259" key="8">
    <source>
        <dbReference type="PROSITE" id="PS51012"/>
    </source>
</evidence>
<dbReference type="PROSITE" id="PS51012">
    <property type="entry name" value="ABC_TM2"/>
    <property type="match status" value="1"/>
</dbReference>
<dbReference type="InterPro" id="IPR047817">
    <property type="entry name" value="ABC2_TM_bact-type"/>
</dbReference>
<keyword evidence="7" id="KW-0813">Transport</keyword>
<dbReference type="EMBL" id="VSDO01000001">
    <property type="protein sequence ID" value="TYA15543.1"/>
    <property type="molecule type" value="Genomic_DNA"/>
</dbReference>
<evidence type="ECO:0000256" key="6">
    <source>
        <dbReference type="ARBA" id="ARBA00023136"/>
    </source>
</evidence>
<name>A0A5D0D0R7_9BACL</name>
<feature type="transmembrane region" description="Helical" evidence="7">
    <location>
        <begin position="184"/>
        <end position="203"/>
    </location>
</feature>
<feature type="transmembrane region" description="Helical" evidence="7">
    <location>
        <begin position="70"/>
        <end position="89"/>
    </location>
</feature>
<dbReference type="AlphaFoldDB" id="A0A5D0D0R7"/>
<keyword evidence="6 7" id="KW-0472">Membrane</keyword>
<feature type="transmembrane region" description="Helical" evidence="7">
    <location>
        <begin position="37"/>
        <end position="58"/>
    </location>
</feature>
<keyword evidence="4 7" id="KW-0812">Transmembrane</keyword>
<feature type="transmembrane region" description="Helical" evidence="7">
    <location>
        <begin position="155"/>
        <end position="178"/>
    </location>
</feature>
<evidence type="ECO:0000313" key="10">
    <source>
        <dbReference type="Proteomes" id="UP000325218"/>
    </source>
</evidence>
<keyword evidence="5 7" id="KW-1133">Transmembrane helix</keyword>
<evidence type="ECO:0000256" key="5">
    <source>
        <dbReference type="ARBA" id="ARBA00022989"/>
    </source>
</evidence>
<dbReference type="GO" id="GO:0043190">
    <property type="term" value="C:ATP-binding cassette (ABC) transporter complex"/>
    <property type="evidence" value="ECO:0007669"/>
    <property type="project" value="InterPro"/>
</dbReference>
<dbReference type="InterPro" id="IPR000412">
    <property type="entry name" value="ABC_2_transport"/>
</dbReference>
<dbReference type="PIRSF" id="PIRSF006648">
    <property type="entry name" value="DrrB"/>
    <property type="match status" value="1"/>
</dbReference>
<evidence type="ECO:0000313" key="9">
    <source>
        <dbReference type="EMBL" id="TYA15543.1"/>
    </source>
</evidence>
<dbReference type="InterPro" id="IPR051328">
    <property type="entry name" value="T7SS_ABC-Transporter"/>
</dbReference>
<feature type="domain" description="ABC transmembrane type-2" evidence="8">
    <location>
        <begin position="39"/>
        <end position="266"/>
    </location>
</feature>
<dbReference type="PANTHER" id="PTHR43077:SF8">
    <property type="entry name" value="DOXORUBICIN RESISTANCE ABC TRANSPORTER PERMEASE PROTEIN DRRB"/>
    <property type="match status" value="1"/>
</dbReference>
<keyword evidence="10" id="KW-1185">Reference proteome</keyword>
<organism evidence="9 10">
    <name type="scientific">Paenibacillus faecis</name>
    <dbReference type="NCBI Taxonomy" id="862114"/>
    <lineage>
        <taxon>Bacteria</taxon>
        <taxon>Bacillati</taxon>
        <taxon>Bacillota</taxon>
        <taxon>Bacilli</taxon>
        <taxon>Bacillales</taxon>
        <taxon>Paenibacillaceae</taxon>
        <taxon>Paenibacillus</taxon>
    </lineage>
</organism>
<accession>A0A5D0D0R7</accession>
<dbReference type="Proteomes" id="UP000325218">
    <property type="component" value="Unassembled WGS sequence"/>
</dbReference>
<gene>
    <name evidence="9" type="ORF">FRY98_01895</name>
</gene>
<sequence length="269" mass="28789">MGSPPLSAENRRKAGPTAFNSVRVFIWRTWQNTKNNGFGFIMDAVLSPVLMLLIFTYLFGGAIAGSTGAYIPYLLPGILVLTVSPMTVYSGTTLCQDISKGVYHRFRTMPFWQPSAVLGPLVTDAVRYLIALVVILAAGRLLGFRPAGGIRGAALALLLTALFAFAVSWIFSMIGVVAKRPETVSGTSMMILYPLMFASNSLVDPGTMPGWIGRLVELNPISVVVTAVRGLMEGTTGGGEIAAGLGVCLVLIAVFAPLTFYFYVTKPLR</sequence>
<feature type="transmembrane region" description="Helical" evidence="7">
    <location>
        <begin position="244"/>
        <end position="264"/>
    </location>
</feature>
<feature type="transmembrane region" description="Helical" evidence="7">
    <location>
        <begin position="215"/>
        <end position="232"/>
    </location>
</feature>
<proteinExistence type="inferred from homology"/>